<dbReference type="OrthoDB" id="4338at2759"/>
<accession>A0A9C7UN23</accession>
<evidence type="ECO:0000256" key="4">
    <source>
        <dbReference type="ARBA" id="ARBA00017720"/>
    </source>
</evidence>
<dbReference type="AlphaFoldDB" id="A0A9C7UN23"/>
<dbReference type="PANTHER" id="PTHR42945">
    <property type="entry name" value="HISTIDINE BIOSYNTHESIS BIFUNCTIONAL PROTEIN"/>
    <property type="match status" value="1"/>
</dbReference>
<keyword evidence="8" id="KW-0368">Histidine biosynthesis</keyword>
<evidence type="ECO:0000313" key="10">
    <source>
        <dbReference type="EMBL" id="GJQ08966.1"/>
    </source>
</evidence>
<dbReference type="EC" id="3.5.4.19" evidence="3"/>
<evidence type="ECO:0000256" key="6">
    <source>
        <dbReference type="ARBA" id="ARBA00022605"/>
    </source>
</evidence>
<dbReference type="PANTHER" id="PTHR42945:SF1">
    <property type="entry name" value="HISTIDINE BIOSYNTHESIS BIFUNCTIONAL PROTEIN HIS7"/>
    <property type="match status" value="1"/>
</dbReference>
<evidence type="ECO:0000259" key="9">
    <source>
        <dbReference type="Pfam" id="PF01502"/>
    </source>
</evidence>
<dbReference type="NCBIfam" id="NF000768">
    <property type="entry name" value="PRK00051.1"/>
    <property type="match status" value="1"/>
</dbReference>
<reference evidence="10" key="2">
    <citation type="submission" date="2022-01" db="EMBL/GenBank/DDBJ databases">
        <authorList>
            <person name="Hirooka S."/>
            <person name="Miyagishima S.Y."/>
        </authorList>
    </citation>
    <scope>NUCLEOTIDE SEQUENCE</scope>
    <source>
        <strain evidence="10">NBRC 102759</strain>
    </source>
</reference>
<organism evidence="10 11">
    <name type="scientific">Galdieria partita</name>
    <dbReference type="NCBI Taxonomy" id="83374"/>
    <lineage>
        <taxon>Eukaryota</taxon>
        <taxon>Rhodophyta</taxon>
        <taxon>Bangiophyceae</taxon>
        <taxon>Galdieriales</taxon>
        <taxon>Galdieriaceae</taxon>
        <taxon>Galdieria</taxon>
    </lineage>
</organism>
<dbReference type="Pfam" id="PF01502">
    <property type="entry name" value="PRA-CH"/>
    <property type="match status" value="1"/>
</dbReference>
<evidence type="ECO:0000256" key="5">
    <source>
        <dbReference type="ARBA" id="ARBA00022490"/>
    </source>
</evidence>
<keyword evidence="5" id="KW-0963">Cytoplasm</keyword>
<proteinExistence type="inferred from homology"/>
<dbReference type="Gene3D" id="3.10.20.810">
    <property type="entry name" value="Phosphoribosyl-AMP cyclohydrolase"/>
    <property type="match status" value="1"/>
</dbReference>
<dbReference type="SUPFAM" id="SSF141734">
    <property type="entry name" value="HisI-like"/>
    <property type="match status" value="1"/>
</dbReference>
<dbReference type="GO" id="GO:0004636">
    <property type="term" value="F:phosphoribosyl-ATP diphosphatase activity"/>
    <property type="evidence" value="ECO:0007669"/>
    <property type="project" value="UniProtKB-ARBA"/>
</dbReference>
<dbReference type="GO" id="GO:0000105">
    <property type="term" value="P:L-histidine biosynthetic process"/>
    <property type="evidence" value="ECO:0007669"/>
    <property type="project" value="UniProtKB-KW"/>
</dbReference>
<dbReference type="InterPro" id="IPR026660">
    <property type="entry name" value="PRA-CH"/>
</dbReference>
<dbReference type="FunFam" id="3.10.20.810:FF:000001">
    <property type="entry name" value="Histidine biosynthesis bifunctional protein HisIE"/>
    <property type="match status" value="1"/>
</dbReference>
<protein>
    <recommendedName>
        <fullName evidence="4">Histidine biosynthesis bifunctional protein HisIE</fullName>
        <ecNumber evidence="3">3.5.4.19</ecNumber>
    </recommendedName>
</protein>
<dbReference type="GO" id="GO:0004635">
    <property type="term" value="F:phosphoribosyl-AMP cyclohydrolase activity"/>
    <property type="evidence" value="ECO:0007669"/>
    <property type="project" value="UniProtKB-EC"/>
</dbReference>
<comment type="pathway">
    <text evidence="2">Amino-acid biosynthesis; L-histidine biosynthesis; L-histidine from 5-phospho-alpha-D-ribose 1-diphosphate: step 3/9.</text>
</comment>
<evidence type="ECO:0000256" key="8">
    <source>
        <dbReference type="ARBA" id="ARBA00023102"/>
    </source>
</evidence>
<dbReference type="InterPro" id="IPR038019">
    <property type="entry name" value="PRib_AMP_CycHydrolase_sf"/>
</dbReference>
<keyword evidence="7" id="KW-0378">Hydrolase</keyword>
<dbReference type="HAMAP" id="MF_01021">
    <property type="entry name" value="HisI"/>
    <property type="match status" value="1"/>
</dbReference>
<evidence type="ECO:0000256" key="3">
    <source>
        <dbReference type="ARBA" id="ARBA00012721"/>
    </source>
</evidence>
<dbReference type="Proteomes" id="UP001061958">
    <property type="component" value="Unassembled WGS sequence"/>
</dbReference>
<sequence length="194" mass="22333">MTWAFGFCHAPWRSKHLASYPSRKSFSYSNCQNKISRLVNGNLTWRERQATLHLCATQKSSTLLERVKFDRNGLIPVIAQQYDTQEVLMLAWMDREALLVTIKEGRVCYYSRSRNSLWRKGETSGQVQWLKDIYIDCDGDSVLLKVDQMGVACHTGRRSCFFNKLNGEDWEIVSPVETSPEVLYGRNSSALKNP</sequence>
<evidence type="ECO:0000313" key="11">
    <source>
        <dbReference type="Proteomes" id="UP001061958"/>
    </source>
</evidence>
<feature type="domain" description="Phosphoribosyl-AMP cyclohydrolase" evidence="9">
    <location>
        <begin position="89"/>
        <end position="162"/>
    </location>
</feature>
<reference evidence="10" key="1">
    <citation type="journal article" date="2022" name="Proc. Natl. Acad. Sci. U.S.A.">
        <title>Life cycle and functional genomics of the unicellular red alga Galdieria for elucidating algal and plant evolution and industrial use.</title>
        <authorList>
            <person name="Hirooka S."/>
            <person name="Itabashi T."/>
            <person name="Ichinose T.M."/>
            <person name="Onuma R."/>
            <person name="Fujiwara T."/>
            <person name="Yamashita S."/>
            <person name="Jong L.W."/>
            <person name="Tomita R."/>
            <person name="Iwane A.H."/>
            <person name="Miyagishima S.Y."/>
        </authorList>
    </citation>
    <scope>NUCLEOTIDE SEQUENCE</scope>
    <source>
        <strain evidence="10">NBRC 102759</strain>
    </source>
</reference>
<name>A0A9C7UN23_9RHOD</name>
<evidence type="ECO:0000256" key="7">
    <source>
        <dbReference type="ARBA" id="ARBA00022801"/>
    </source>
</evidence>
<keyword evidence="6" id="KW-0028">Amino-acid biosynthesis</keyword>
<gene>
    <name evidence="10" type="ORF">GpartN1_g757.t1</name>
</gene>
<keyword evidence="11" id="KW-1185">Reference proteome</keyword>
<evidence type="ECO:0000256" key="2">
    <source>
        <dbReference type="ARBA" id="ARBA00005169"/>
    </source>
</evidence>
<dbReference type="EMBL" id="BQMJ01000005">
    <property type="protein sequence ID" value="GJQ08966.1"/>
    <property type="molecule type" value="Genomic_DNA"/>
</dbReference>
<dbReference type="InterPro" id="IPR002496">
    <property type="entry name" value="PRib_AMP_CycHydrolase_dom"/>
</dbReference>
<comment type="caution">
    <text evidence="10">The sequence shown here is derived from an EMBL/GenBank/DDBJ whole genome shotgun (WGS) entry which is preliminary data.</text>
</comment>
<comment type="catalytic activity">
    <reaction evidence="1">
        <text>1-(5-phospho-beta-D-ribosyl)-5'-AMP + H2O = 1-(5-phospho-beta-D-ribosyl)-5-[(5-phospho-beta-D-ribosylamino)methylideneamino]imidazole-4-carboxamide</text>
        <dbReference type="Rhea" id="RHEA:20049"/>
        <dbReference type="ChEBI" id="CHEBI:15377"/>
        <dbReference type="ChEBI" id="CHEBI:58435"/>
        <dbReference type="ChEBI" id="CHEBI:59457"/>
        <dbReference type="EC" id="3.5.4.19"/>
    </reaction>
</comment>
<evidence type="ECO:0000256" key="1">
    <source>
        <dbReference type="ARBA" id="ARBA00000024"/>
    </source>
</evidence>